<evidence type="ECO:0000259" key="1">
    <source>
        <dbReference type="Pfam" id="PF04253"/>
    </source>
</evidence>
<dbReference type="InterPro" id="IPR039373">
    <property type="entry name" value="Peptidase_M28B"/>
</dbReference>
<dbReference type="eggNOG" id="KOG2195">
    <property type="taxonomic scope" value="Eukaryota"/>
</dbReference>
<evidence type="ECO:0000313" key="3">
    <source>
        <dbReference type="Proteomes" id="UP000005220"/>
    </source>
</evidence>
<dbReference type="PANTHER" id="PTHR10404">
    <property type="entry name" value="N-ACETYLATED-ALPHA-LINKED ACIDIC DIPEPTIDASE"/>
    <property type="match status" value="1"/>
</dbReference>
<dbReference type="SUPFAM" id="SSF53187">
    <property type="entry name" value="Zn-dependent exopeptidases"/>
    <property type="match status" value="1"/>
</dbReference>
<dbReference type="SUPFAM" id="SSF52025">
    <property type="entry name" value="PA domain"/>
    <property type="match status" value="1"/>
</dbReference>
<dbReference type="InterPro" id="IPR036757">
    <property type="entry name" value="TFR-like_dimer_dom_sf"/>
</dbReference>
<reference evidence="2 3" key="1">
    <citation type="journal article" date="2011" name="Proc. Natl. Acad. Sci. U.S.A.">
        <title>Evolutionary erosion of yeast sex chromosomes by mating-type switching accidents.</title>
        <authorList>
            <person name="Gordon J.L."/>
            <person name="Armisen D."/>
            <person name="Proux-Wera E."/>
            <person name="Oheigeartaigh S.S."/>
            <person name="Byrne K.P."/>
            <person name="Wolfe K.H."/>
        </authorList>
    </citation>
    <scope>NUCLEOTIDE SEQUENCE [LARGE SCALE GENOMIC DNA]</scope>
    <source>
        <strain evidence="3">ATCC 22294 / BCRC 22015 / CBS 2517 / CECT 1963 / NBRC 1671 / NRRL Y-8276</strain>
    </source>
</reference>
<sequence length="776" mass="88000">MSSGGFHRLCSAHDRTIPEDVDSIDLSLDLDEGNVGVHPDFANTELELDIDLEDPLANSMHFEESYPDGPGINTKIKKVRDVFIENVVIPLRDKVIYPTMHFNSTLYSRIDYGLDYVYRPLPLQRLFYICLMCIITFFISRDSNLNNSMNGSRQYITHYTFSEHHSYLNYTHQTIDLAKFETDLEYLFRIPHRSGTKGDLLIKDYLTHSFKKNQLGSVEEFKIQAYANYPDSTNSSLSFSRENDEILQIDLNDSNFSPLTMNGYVENANLLYGNKGTFNQLKEMEAKGLLDDDFVLLLDYDIVVSEQILLAQNFGAKGVLFISDASEDNDAIDGKPAGISQFHSGDVLSPNWSSSNLKKISLNESTAIAQIPVLPLSHKQGLLILSELSEGGVLFDNGRTSGVSYDVTVNLNVSSIVKERQASYNVIGKIEGREQSEKGIIVAASRLSNFGTACLLSLCQILQQIKFKYDWIPLRNIYLISFAGTEFNFAGSTEFFEFNSLSILKEIYSFVDISKLGLMDEMKIQSHPLLQTLFKEISPLANISLNDTNVVHEYGDWTPFMANGIPVTVLSSVNAAEDFGQIHYELKDPPKQEALRSLLVFVADKTIQLANNPIIPFDVANYVDVVTDMLQTLETQHHTILKFTTLVRNMLKWKKISSDWKLWIRYWSNAMNNHRLSSETRLVATNRWSWNIKMSNIGKHTVNELGLPFNREFYKNVMFGPPLWHGNVAENWFLPSLQDALLIEDYVSAQEQIESIGKALDKASTTFIDEANNVKY</sequence>
<dbReference type="EMBL" id="HE650821">
    <property type="protein sequence ID" value="CCF55833.1"/>
    <property type="molecule type" value="Genomic_DNA"/>
</dbReference>
<dbReference type="RefSeq" id="XP_003954968.1">
    <property type="nucleotide sequence ID" value="XM_003954919.1"/>
</dbReference>
<feature type="domain" description="Transferrin receptor-like dimerisation" evidence="1">
    <location>
        <begin position="642"/>
        <end position="767"/>
    </location>
</feature>
<dbReference type="InterPro" id="IPR046450">
    <property type="entry name" value="PA_dom_sf"/>
</dbReference>
<organism evidence="2 3">
    <name type="scientific">Kazachstania africana (strain ATCC 22294 / BCRC 22015 / CBS 2517 / CECT 1963 / NBRC 1671 / NRRL Y-8276)</name>
    <name type="common">Yeast</name>
    <name type="synonym">Kluyveromyces africanus</name>
    <dbReference type="NCBI Taxonomy" id="1071382"/>
    <lineage>
        <taxon>Eukaryota</taxon>
        <taxon>Fungi</taxon>
        <taxon>Dikarya</taxon>
        <taxon>Ascomycota</taxon>
        <taxon>Saccharomycotina</taxon>
        <taxon>Saccharomycetes</taxon>
        <taxon>Saccharomycetales</taxon>
        <taxon>Saccharomycetaceae</taxon>
        <taxon>Kazachstania</taxon>
    </lineage>
</organism>
<dbReference type="Gene3D" id="1.20.930.40">
    <property type="entry name" value="Transferrin receptor-like, dimerisation domain"/>
    <property type="match status" value="1"/>
</dbReference>
<dbReference type="GO" id="GO:0004180">
    <property type="term" value="F:carboxypeptidase activity"/>
    <property type="evidence" value="ECO:0007669"/>
    <property type="project" value="TreeGrafter"/>
</dbReference>
<dbReference type="SUPFAM" id="SSF47672">
    <property type="entry name" value="Transferrin receptor-like dimerisation domain"/>
    <property type="match status" value="1"/>
</dbReference>
<gene>
    <name evidence="2" type="primary">KAFR0A03980</name>
    <name evidence="2" type="ORF">KAFR_0A03980</name>
</gene>
<dbReference type="PANTHER" id="PTHR10404:SF72">
    <property type="entry name" value="ZINC METALLOPROTEASE TRE2-RELATED"/>
    <property type="match status" value="1"/>
</dbReference>
<dbReference type="Gene3D" id="3.40.630.10">
    <property type="entry name" value="Zn peptidases"/>
    <property type="match status" value="1"/>
</dbReference>
<dbReference type="Pfam" id="PF04253">
    <property type="entry name" value="TFR_dimer"/>
    <property type="match status" value="1"/>
</dbReference>
<dbReference type="HOGENOM" id="CLU_005688_1_1_1"/>
<dbReference type="STRING" id="1071382.H2AN83"/>
<proteinExistence type="predicted"/>
<dbReference type="GeneID" id="13882341"/>
<dbReference type="InParanoid" id="H2AN83"/>
<protein>
    <recommendedName>
        <fullName evidence="1">Transferrin receptor-like dimerisation domain-containing protein</fullName>
    </recommendedName>
</protein>
<dbReference type="InterPro" id="IPR007365">
    <property type="entry name" value="TFR-like_dimer_dom"/>
</dbReference>
<dbReference type="Gene3D" id="3.50.30.30">
    <property type="match status" value="1"/>
</dbReference>
<accession>H2AN83</accession>
<name>H2AN83_KAZAF</name>
<keyword evidence="3" id="KW-1185">Reference proteome</keyword>
<dbReference type="AlphaFoldDB" id="H2AN83"/>
<dbReference type="OrthoDB" id="5841748at2759"/>
<dbReference type="KEGG" id="kaf:KAFR_0A03980"/>
<evidence type="ECO:0000313" key="2">
    <source>
        <dbReference type="EMBL" id="CCF55833.1"/>
    </source>
</evidence>
<dbReference type="Proteomes" id="UP000005220">
    <property type="component" value="Chromosome 1"/>
</dbReference>